<sequence>MLVFSNSTLVREHVCIFLTSFTMDEQVAQVLQLLREARSLDLLVAGVDSGAWTAHRAASQSPKRRVRQVKIGIWGWGKNGGIGTAPQGRSVSAAAHLLNSAGRPCFKGVFVWAGGGAGRIARQREECRSNRSKREEGEGLRGAGNDWPLRTGSPESLQGGYGAVERGEGGGSGPQKGELGGEPQRT</sequence>
<feature type="compositionally biased region" description="Gly residues" evidence="1">
    <location>
        <begin position="169"/>
        <end position="180"/>
    </location>
</feature>
<feature type="region of interest" description="Disordered" evidence="1">
    <location>
        <begin position="123"/>
        <end position="186"/>
    </location>
</feature>
<reference evidence="2" key="1">
    <citation type="journal article" date="2022" name="bioRxiv">
        <title>Sequencing and chromosome-scale assembly of the giantPleurodeles waltlgenome.</title>
        <authorList>
            <person name="Brown T."/>
            <person name="Elewa A."/>
            <person name="Iarovenko S."/>
            <person name="Subramanian E."/>
            <person name="Araus A.J."/>
            <person name="Petzold A."/>
            <person name="Susuki M."/>
            <person name="Suzuki K.-i.T."/>
            <person name="Hayashi T."/>
            <person name="Toyoda A."/>
            <person name="Oliveira C."/>
            <person name="Osipova E."/>
            <person name="Leigh N.D."/>
            <person name="Simon A."/>
            <person name="Yun M.H."/>
        </authorList>
    </citation>
    <scope>NUCLEOTIDE SEQUENCE</scope>
    <source>
        <strain evidence="2">20211129_DDA</strain>
        <tissue evidence="2">Liver</tissue>
    </source>
</reference>
<evidence type="ECO:0000256" key="1">
    <source>
        <dbReference type="SAM" id="MobiDB-lite"/>
    </source>
</evidence>
<keyword evidence="3" id="KW-1185">Reference proteome</keyword>
<protein>
    <submittedName>
        <fullName evidence="2">Uncharacterized protein</fullName>
    </submittedName>
</protein>
<comment type="caution">
    <text evidence="2">The sequence shown here is derived from an EMBL/GenBank/DDBJ whole genome shotgun (WGS) entry which is preliminary data.</text>
</comment>
<proteinExistence type="predicted"/>
<name>A0AAV7UT54_PLEWA</name>
<feature type="compositionally biased region" description="Basic and acidic residues" evidence="1">
    <location>
        <begin position="123"/>
        <end position="139"/>
    </location>
</feature>
<dbReference type="EMBL" id="JANPWB010000004">
    <property type="protein sequence ID" value="KAJ1191802.1"/>
    <property type="molecule type" value="Genomic_DNA"/>
</dbReference>
<gene>
    <name evidence="2" type="ORF">NDU88_001117</name>
</gene>
<dbReference type="Proteomes" id="UP001066276">
    <property type="component" value="Chromosome 2_2"/>
</dbReference>
<evidence type="ECO:0000313" key="3">
    <source>
        <dbReference type="Proteomes" id="UP001066276"/>
    </source>
</evidence>
<organism evidence="2 3">
    <name type="scientific">Pleurodeles waltl</name>
    <name type="common">Iberian ribbed newt</name>
    <dbReference type="NCBI Taxonomy" id="8319"/>
    <lineage>
        <taxon>Eukaryota</taxon>
        <taxon>Metazoa</taxon>
        <taxon>Chordata</taxon>
        <taxon>Craniata</taxon>
        <taxon>Vertebrata</taxon>
        <taxon>Euteleostomi</taxon>
        <taxon>Amphibia</taxon>
        <taxon>Batrachia</taxon>
        <taxon>Caudata</taxon>
        <taxon>Salamandroidea</taxon>
        <taxon>Salamandridae</taxon>
        <taxon>Pleurodelinae</taxon>
        <taxon>Pleurodeles</taxon>
    </lineage>
</organism>
<dbReference type="AlphaFoldDB" id="A0AAV7UT54"/>
<accession>A0AAV7UT54</accession>
<evidence type="ECO:0000313" key="2">
    <source>
        <dbReference type="EMBL" id="KAJ1191802.1"/>
    </source>
</evidence>